<evidence type="ECO:0000313" key="3">
    <source>
        <dbReference type="Proteomes" id="UP001275084"/>
    </source>
</evidence>
<dbReference type="Proteomes" id="UP001275084">
    <property type="component" value="Unassembled WGS sequence"/>
</dbReference>
<keyword evidence="1" id="KW-0812">Transmembrane</keyword>
<sequence length="69" mass="7240">IIPDIQTIGKALGGRYQPIAGVLANHQVVNALEKGSSYTTLNGISAFCLMLMHITGLLSMATPTKATLL</sequence>
<accession>A0AAJ0MA38</accession>
<dbReference type="InterPro" id="IPR015424">
    <property type="entry name" value="PyrdxlP-dep_Trfase"/>
</dbReference>
<gene>
    <name evidence="2" type="ORF">B0T25DRAFT_431427</name>
</gene>
<dbReference type="AlphaFoldDB" id="A0AAJ0MA38"/>
<dbReference type="Gene3D" id="3.40.640.10">
    <property type="entry name" value="Type I PLP-dependent aspartate aminotransferase-like (Major domain)"/>
    <property type="match status" value="1"/>
</dbReference>
<dbReference type="EMBL" id="JAUIQD010000007">
    <property type="protein sequence ID" value="KAK3344538.1"/>
    <property type="molecule type" value="Genomic_DNA"/>
</dbReference>
<keyword evidence="3" id="KW-1185">Reference proteome</keyword>
<feature type="non-terminal residue" evidence="2">
    <location>
        <position position="1"/>
    </location>
</feature>
<reference evidence="2" key="1">
    <citation type="journal article" date="2023" name="Mol. Phylogenet. Evol.">
        <title>Genome-scale phylogeny and comparative genomics of the fungal order Sordariales.</title>
        <authorList>
            <person name="Hensen N."/>
            <person name="Bonometti L."/>
            <person name="Westerberg I."/>
            <person name="Brannstrom I.O."/>
            <person name="Guillou S."/>
            <person name="Cros-Aarteil S."/>
            <person name="Calhoun S."/>
            <person name="Haridas S."/>
            <person name="Kuo A."/>
            <person name="Mondo S."/>
            <person name="Pangilinan J."/>
            <person name="Riley R."/>
            <person name="LaButti K."/>
            <person name="Andreopoulos B."/>
            <person name="Lipzen A."/>
            <person name="Chen C."/>
            <person name="Yan M."/>
            <person name="Daum C."/>
            <person name="Ng V."/>
            <person name="Clum A."/>
            <person name="Steindorff A."/>
            <person name="Ohm R.A."/>
            <person name="Martin F."/>
            <person name="Silar P."/>
            <person name="Natvig D.O."/>
            <person name="Lalanne C."/>
            <person name="Gautier V."/>
            <person name="Ament-Velasquez S.L."/>
            <person name="Kruys A."/>
            <person name="Hutchinson M.I."/>
            <person name="Powell A.J."/>
            <person name="Barry K."/>
            <person name="Miller A.N."/>
            <person name="Grigoriev I.V."/>
            <person name="Debuchy R."/>
            <person name="Gladieux P."/>
            <person name="Hiltunen Thoren M."/>
            <person name="Johannesson H."/>
        </authorList>
    </citation>
    <scope>NUCLEOTIDE SEQUENCE</scope>
    <source>
        <strain evidence="2">CBS 955.72</strain>
    </source>
</reference>
<evidence type="ECO:0000256" key="1">
    <source>
        <dbReference type="SAM" id="Phobius"/>
    </source>
</evidence>
<reference evidence="2" key="2">
    <citation type="submission" date="2023-06" db="EMBL/GenBank/DDBJ databases">
        <authorList>
            <consortium name="Lawrence Berkeley National Laboratory"/>
            <person name="Haridas S."/>
            <person name="Hensen N."/>
            <person name="Bonometti L."/>
            <person name="Westerberg I."/>
            <person name="Brannstrom I.O."/>
            <person name="Guillou S."/>
            <person name="Cros-Aarteil S."/>
            <person name="Calhoun S."/>
            <person name="Kuo A."/>
            <person name="Mondo S."/>
            <person name="Pangilinan J."/>
            <person name="Riley R."/>
            <person name="Labutti K."/>
            <person name="Andreopoulos B."/>
            <person name="Lipzen A."/>
            <person name="Chen C."/>
            <person name="Yanf M."/>
            <person name="Daum C."/>
            <person name="Ng V."/>
            <person name="Clum A."/>
            <person name="Steindorff A."/>
            <person name="Ohm R."/>
            <person name="Martin F."/>
            <person name="Silar P."/>
            <person name="Natvig D."/>
            <person name="Lalanne C."/>
            <person name="Gautier V."/>
            <person name="Ament-Velasquez S.L."/>
            <person name="Kruys A."/>
            <person name="Hutchinson M.I."/>
            <person name="Powell A.J."/>
            <person name="Barry K."/>
            <person name="Miller A.N."/>
            <person name="Grigoriev I.V."/>
            <person name="Debuchy R."/>
            <person name="Gladieux P."/>
            <person name="Thoren M.H."/>
            <person name="Johannesson H."/>
        </authorList>
    </citation>
    <scope>NUCLEOTIDE SEQUENCE</scope>
    <source>
        <strain evidence="2">CBS 955.72</strain>
    </source>
</reference>
<keyword evidence="1" id="KW-1133">Transmembrane helix</keyword>
<feature type="non-terminal residue" evidence="2">
    <location>
        <position position="69"/>
    </location>
</feature>
<dbReference type="InterPro" id="IPR015421">
    <property type="entry name" value="PyrdxlP-dep_Trfase_major"/>
</dbReference>
<protein>
    <submittedName>
        <fullName evidence="2">Uncharacterized protein</fullName>
    </submittedName>
</protein>
<feature type="transmembrane region" description="Helical" evidence="1">
    <location>
        <begin position="41"/>
        <end position="61"/>
    </location>
</feature>
<organism evidence="2 3">
    <name type="scientific">Lasiosphaeria hispida</name>
    <dbReference type="NCBI Taxonomy" id="260671"/>
    <lineage>
        <taxon>Eukaryota</taxon>
        <taxon>Fungi</taxon>
        <taxon>Dikarya</taxon>
        <taxon>Ascomycota</taxon>
        <taxon>Pezizomycotina</taxon>
        <taxon>Sordariomycetes</taxon>
        <taxon>Sordariomycetidae</taxon>
        <taxon>Sordariales</taxon>
        <taxon>Lasiosphaeriaceae</taxon>
        <taxon>Lasiosphaeria</taxon>
    </lineage>
</organism>
<name>A0AAJ0MA38_9PEZI</name>
<comment type="caution">
    <text evidence="2">The sequence shown here is derived from an EMBL/GenBank/DDBJ whole genome shotgun (WGS) entry which is preliminary data.</text>
</comment>
<keyword evidence="1" id="KW-0472">Membrane</keyword>
<proteinExistence type="predicted"/>
<evidence type="ECO:0000313" key="2">
    <source>
        <dbReference type="EMBL" id="KAK3344538.1"/>
    </source>
</evidence>
<dbReference type="SUPFAM" id="SSF53383">
    <property type="entry name" value="PLP-dependent transferases"/>
    <property type="match status" value="1"/>
</dbReference>